<dbReference type="CDD" id="cd13959">
    <property type="entry name" value="PT_UbiA_COQ2"/>
    <property type="match status" value="1"/>
</dbReference>
<dbReference type="PANTHER" id="PTHR11048">
    <property type="entry name" value="PRENYLTRANSFERASES"/>
    <property type="match status" value="1"/>
</dbReference>
<feature type="transmembrane region" description="Helical" evidence="8">
    <location>
        <begin position="274"/>
        <end position="296"/>
    </location>
</feature>
<organism evidence="9 10">
    <name type="scientific">Marasmius tenuissimus</name>
    <dbReference type="NCBI Taxonomy" id="585030"/>
    <lineage>
        <taxon>Eukaryota</taxon>
        <taxon>Fungi</taxon>
        <taxon>Dikarya</taxon>
        <taxon>Basidiomycota</taxon>
        <taxon>Agaricomycotina</taxon>
        <taxon>Agaricomycetes</taxon>
        <taxon>Agaricomycetidae</taxon>
        <taxon>Agaricales</taxon>
        <taxon>Marasmiineae</taxon>
        <taxon>Marasmiaceae</taxon>
        <taxon>Marasmius</taxon>
    </lineage>
</organism>
<feature type="transmembrane region" description="Helical" evidence="8">
    <location>
        <begin position="219"/>
        <end position="236"/>
    </location>
</feature>
<dbReference type="Proteomes" id="UP001437256">
    <property type="component" value="Unassembled WGS sequence"/>
</dbReference>
<accession>A0ABR2Z906</accession>
<comment type="caution">
    <text evidence="9">The sequence shown here is derived from an EMBL/GenBank/DDBJ whole genome shotgun (WGS) entry which is preliminary data.</text>
</comment>
<feature type="transmembrane region" description="Helical" evidence="8">
    <location>
        <begin position="53"/>
        <end position="73"/>
    </location>
</feature>
<dbReference type="Pfam" id="PF01040">
    <property type="entry name" value="UbiA"/>
    <property type="match status" value="1"/>
</dbReference>
<comment type="subcellular location">
    <subcellularLocation>
        <location evidence="2">Membrane</location>
        <topology evidence="2">Multi-pass membrane protein</topology>
    </subcellularLocation>
</comment>
<keyword evidence="10" id="KW-1185">Reference proteome</keyword>
<evidence type="ECO:0000256" key="3">
    <source>
        <dbReference type="ARBA" id="ARBA00005985"/>
    </source>
</evidence>
<proteinExistence type="inferred from homology"/>
<feature type="transmembrane region" description="Helical" evidence="8">
    <location>
        <begin position="175"/>
        <end position="194"/>
    </location>
</feature>
<dbReference type="EMBL" id="JBBXMP010000456">
    <property type="protein sequence ID" value="KAL0057709.1"/>
    <property type="molecule type" value="Genomic_DNA"/>
</dbReference>
<dbReference type="InterPro" id="IPR030470">
    <property type="entry name" value="UbiA_prenylTrfase_CS"/>
</dbReference>
<evidence type="ECO:0000313" key="9">
    <source>
        <dbReference type="EMBL" id="KAL0057709.1"/>
    </source>
</evidence>
<keyword evidence="5 8" id="KW-0812">Transmembrane</keyword>
<sequence length="312" mass="34980">MAEKSTLVHYFDLTRLRGFPRGTDFTFWSAACGLLLAARNYEIDPRTLAMTHLWFAIGSTSLVAGICVLNDIFDRDLDGRVERTKNRPLVTGRIPVLNASLFYAVLMAIPVYMLSYTNTTAFRWGLLGVFPLHFFYPLMKRVTYWPQAWLGLAINYALIIAYLTVSNGQFDGHILVLYVGCIAWTIIYDTVYAYQDVRDDAKIGIKSAALLFGPKNGRLILSGFAAVFWASLYVTGAQNGQGTWFFVISVAGAGLHLVSQLWTWKPEDWDSCMAIFVSNGNLGALIWFGLLVDYCVKDATASRFISKYFEGL</sequence>
<gene>
    <name evidence="9" type="ORF">AAF712_015639</name>
</gene>
<comment type="similarity">
    <text evidence="3">Belongs to the UbiA prenyltransferase family.</text>
</comment>
<keyword evidence="4" id="KW-0808">Transferase</keyword>
<keyword evidence="6 8" id="KW-1133">Transmembrane helix</keyword>
<evidence type="ECO:0000256" key="7">
    <source>
        <dbReference type="ARBA" id="ARBA00023136"/>
    </source>
</evidence>
<feature type="transmembrane region" description="Helical" evidence="8">
    <location>
        <begin position="144"/>
        <end position="163"/>
    </location>
</feature>
<evidence type="ECO:0000256" key="8">
    <source>
        <dbReference type="SAM" id="Phobius"/>
    </source>
</evidence>
<comment type="cofactor">
    <cofactor evidence="1">
        <name>Mg(2+)</name>
        <dbReference type="ChEBI" id="CHEBI:18420"/>
    </cofactor>
</comment>
<evidence type="ECO:0000256" key="2">
    <source>
        <dbReference type="ARBA" id="ARBA00004141"/>
    </source>
</evidence>
<name>A0ABR2Z906_9AGAR</name>
<reference evidence="9 10" key="1">
    <citation type="submission" date="2024-05" db="EMBL/GenBank/DDBJ databases">
        <title>A draft genome resource for the thread blight pathogen Marasmius tenuissimus strain MS-2.</title>
        <authorList>
            <person name="Yulfo-Soto G.E."/>
            <person name="Baruah I.K."/>
            <person name="Amoako-Attah I."/>
            <person name="Bukari Y."/>
            <person name="Meinhardt L.W."/>
            <person name="Bailey B.A."/>
            <person name="Cohen S.P."/>
        </authorList>
    </citation>
    <scope>NUCLEOTIDE SEQUENCE [LARGE SCALE GENOMIC DNA]</scope>
    <source>
        <strain evidence="9 10">MS-2</strain>
    </source>
</reference>
<evidence type="ECO:0000256" key="5">
    <source>
        <dbReference type="ARBA" id="ARBA00022692"/>
    </source>
</evidence>
<feature type="transmembrane region" description="Helical" evidence="8">
    <location>
        <begin position="243"/>
        <end position="262"/>
    </location>
</feature>
<dbReference type="InterPro" id="IPR039653">
    <property type="entry name" value="Prenyltransferase"/>
</dbReference>
<dbReference type="Gene3D" id="1.20.120.1780">
    <property type="entry name" value="UbiA prenyltransferase"/>
    <property type="match status" value="1"/>
</dbReference>
<evidence type="ECO:0000256" key="1">
    <source>
        <dbReference type="ARBA" id="ARBA00001946"/>
    </source>
</evidence>
<evidence type="ECO:0000256" key="4">
    <source>
        <dbReference type="ARBA" id="ARBA00022679"/>
    </source>
</evidence>
<keyword evidence="7 8" id="KW-0472">Membrane</keyword>
<feature type="transmembrane region" description="Helical" evidence="8">
    <location>
        <begin position="93"/>
        <end position="114"/>
    </location>
</feature>
<dbReference type="Gene3D" id="1.10.357.140">
    <property type="entry name" value="UbiA prenyltransferase"/>
    <property type="match status" value="1"/>
</dbReference>
<dbReference type="InterPro" id="IPR044878">
    <property type="entry name" value="UbiA_sf"/>
</dbReference>
<protein>
    <submittedName>
        <fullName evidence="9">Uncharacterized protein</fullName>
    </submittedName>
</protein>
<dbReference type="InterPro" id="IPR000537">
    <property type="entry name" value="UbiA_prenyltransferase"/>
</dbReference>
<dbReference type="PROSITE" id="PS00943">
    <property type="entry name" value="UBIA"/>
    <property type="match status" value="1"/>
</dbReference>
<evidence type="ECO:0000313" key="10">
    <source>
        <dbReference type="Proteomes" id="UP001437256"/>
    </source>
</evidence>
<evidence type="ECO:0000256" key="6">
    <source>
        <dbReference type="ARBA" id="ARBA00022989"/>
    </source>
</evidence>
<dbReference type="PANTHER" id="PTHR11048:SF28">
    <property type="entry name" value="4-HYDROXYBENZOATE POLYPRENYLTRANSFERASE, MITOCHONDRIAL"/>
    <property type="match status" value="1"/>
</dbReference>